<evidence type="ECO:0000256" key="9">
    <source>
        <dbReference type="ARBA" id="ARBA00023201"/>
    </source>
</evidence>
<feature type="transmembrane region" description="Helical" evidence="10">
    <location>
        <begin position="303"/>
        <end position="325"/>
    </location>
</feature>
<dbReference type="Proteomes" id="UP001213907">
    <property type="component" value="Chromosome"/>
</dbReference>
<gene>
    <name evidence="12" type="ORF">AFIC_000356</name>
</gene>
<dbReference type="NCBIfam" id="TIGR00831">
    <property type="entry name" value="a_cpa1"/>
    <property type="match status" value="1"/>
</dbReference>
<feature type="transmembrane region" description="Helical" evidence="10">
    <location>
        <begin position="86"/>
        <end position="107"/>
    </location>
</feature>
<feature type="transmembrane region" description="Helical" evidence="10">
    <location>
        <begin position="113"/>
        <end position="134"/>
    </location>
</feature>
<evidence type="ECO:0000256" key="5">
    <source>
        <dbReference type="ARBA" id="ARBA00022989"/>
    </source>
</evidence>
<dbReference type="InterPro" id="IPR006153">
    <property type="entry name" value="Cation/H_exchanger_TM"/>
</dbReference>
<keyword evidence="6 10" id="KW-0915">Sodium</keyword>
<accession>A0ABY8BRD2</accession>
<feature type="transmembrane region" description="Helical" evidence="10">
    <location>
        <begin position="345"/>
        <end position="368"/>
    </location>
</feature>
<keyword evidence="2 10" id="KW-0813">Transport</keyword>
<sequence>MTHAFLTFLLVLSVLAASATLARRLQLAPAIVFLLVGGALAFTPGFPPIEMKPEGVLLLVLPPLIYSAGVSMSWREFKFNLRPIAMLAIGCVIFTTCAVAVAVHFALGLSWSVGFLLGAIVSPPDVVAPLAIARRIGLPHRILVVLEGEGLANDATALILYRFAVMAVSTGAFSLSTATGTFAAIVVCEILFGVAVGWLSLRLRQWAHDPRVEITLSLLTPYLAFWVPEHAGGSGVLATVVAGLYVSWNGPLLISAATRLQGIFFWDFATWLIEGVLFLIVGFQTRALVETSKYLHLGTVLSAIAITTAIVIAARFIWVFPGAYLPHLLSKRIRAREERPPWRAIAVVGFTGIRGVVSLAVALALPYTLANGDPFPDRDLILLVSFGVIFITVVGIGGTLPFVSRALGVSEYGNYEARHEREKEIAARRQLVAASRKELNRILKERELPEGLARFLEARHETRVRALPEPPAKEGDFTPATRGAAMVREIIAIERKLLHKLLREGKIADETRRRIERDLDLEEAVVDNREKNSPL</sequence>
<evidence type="ECO:0000256" key="3">
    <source>
        <dbReference type="ARBA" id="ARBA00022475"/>
    </source>
</evidence>
<feature type="transmembrane region" description="Helical" evidence="10">
    <location>
        <begin position="155"/>
        <end position="175"/>
    </location>
</feature>
<dbReference type="PANTHER" id="PTHR10110">
    <property type="entry name" value="SODIUM/HYDROGEN EXCHANGER"/>
    <property type="match status" value="1"/>
</dbReference>
<dbReference type="Gene3D" id="6.10.140.1330">
    <property type="match status" value="1"/>
</dbReference>
<evidence type="ECO:0000256" key="8">
    <source>
        <dbReference type="ARBA" id="ARBA00023136"/>
    </source>
</evidence>
<dbReference type="EMBL" id="CP113162">
    <property type="protein sequence ID" value="WEF51901.1"/>
    <property type="molecule type" value="Genomic_DNA"/>
</dbReference>
<reference evidence="12 13" key="1">
    <citation type="submission" date="2022-11" db="EMBL/GenBank/DDBJ databases">
        <authorList>
            <person name="Siebert D."/>
            <person name="Busche T."/>
            <person name="Saydam E."/>
            <person name="Kalinowski J."/>
            <person name="Ruckert C."/>
            <person name="Blombach B."/>
        </authorList>
    </citation>
    <scope>NUCLEOTIDE SEQUENCE [LARGE SCALE GENOMIC DNA]</scope>
    <source>
        <strain evidence="12 13">DSM 1083</strain>
    </source>
</reference>
<evidence type="ECO:0000256" key="10">
    <source>
        <dbReference type="RuleBase" id="RU366002"/>
    </source>
</evidence>
<comment type="caution">
    <text evidence="10">Lacks conserved residue(s) required for the propagation of feature annotation.</text>
</comment>
<evidence type="ECO:0000256" key="2">
    <source>
        <dbReference type="ARBA" id="ARBA00022448"/>
    </source>
</evidence>
<dbReference type="PANTHER" id="PTHR10110:SF86">
    <property type="entry name" value="SODIUM_HYDROGEN EXCHANGER 7"/>
    <property type="match status" value="1"/>
</dbReference>
<feature type="transmembrane region" description="Helical" evidence="10">
    <location>
        <begin position="56"/>
        <end position="74"/>
    </location>
</feature>
<keyword evidence="10" id="KW-0997">Cell inner membrane</keyword>
<evidence type="ECO:0000259" key="11">
    <source>
        <dbReference type="Pfam" id="PF00999"/>
    </source>
</evidence>
<dbReference type="InterPro" id="IPR004705">
    <property type="entry name" value="Cation/H_exchanger_CPA1_bac"/>
</dbReference>
<feature type="transmembrane region" description="Helical" evidence="10">
    <location>
        <begin position="380"/>
        <end position="403"/>
    </location>
</feature>
<dbReference type="InterPro" id="IPR018422">
    <property type="entry name" value="Cation/H_exchanger_CPA1"/>
</dbReference>
<comment type="similarity">
    <text evidence="10">Belongs to the monovalent cation:proton antiporter 1 (CPA1) transporter (TC 2.A.36) family.</text>
</comment>
<feature type="transmembrane region" description="Helical" evidence="10">
    <location>
        <begin position="234"/>
        <end position="256"/>
    </location>
</feature>
<organism evidence="12 13">
    <name type="scientific">Afipia carboxydohydrogena</name>
    <name type="common">Pseudomonas carboxydohydrogena</name>
    <dbReference type="NCBI Taxonomy" id="290"/>
    <lineage>
        <taxon>Bacteria</taxon>
        <taxon>Pseudomonadati</taxon>
        <taxon>Pseudomonadota</taxon>
        <taxon>Alphaproteobacteria</taxon>
        <taxon>Hyphomicrobiales</taxon>
        <taxon>Nitrobacteraceae</taxon>
        <taxon>Afipia</taxon>
    </lineage>
</organism>
<evidence type="ECO:0000256" key="1">
    <source>
        <dbReference type="ARBA" id="ARBA00004651"/>
    </source>
</evidence>
<keyword evidence="5 10" id="KW-1133">Transmembrane helix</keyword>
<feature type="transmembrane region" description="Helical" evidence="10">
    <location>
        <begin position="181"/>
        <end position="200"/>
    </location>
</feature>
<feature type="transmembrane region" description="Helical" evidence="10">
    <location>
        <begin position="263"/>
        <end position="283"/>
    </location>
</feature>
<dbReference type="RefSeq" id="WP_275247487.1">
    <property type="nucleotide sequence ID" value="NZ_BAABDX010000001.1"/>
</dbReference>
<keyword evidence="4 10" id="KW-0812">Transmembrane</keyword>
<keyword evidence="3" id="KW-1003">Cell membrane</keyword>
<evidence type="ECO:0000256" key="7">
    <source>
        <dbReference type="ARBA" id="ARBA00023065"/>
    </source>
</evidence>
<comment type="function">
    <text evidence="10">Na(+)/H(+) antiporter that extrudes sodium in exchange for external protons.</text>
</comment>
<evidence type="ECO:0000256" key="6">
    <source>
        <dbReference type="ARBA" id="ARBA00023053"/>
    </source>
</evidence>
<keyword evidence="10" id="KW-0050">Antiport</keyword>
<protein>
    <submittedName>
        <fullName evidence="12">Na+/H+ antiporter</fullName>
    </submittedName>
</protein>
<comment type="subcellular location">
    <subcellularLocation>
        <location evidence="10">Cell inner membrane</location>
        <topology evidence="10">Multi-pass membrane protein</topology>
    </subcellularLocation>
    <subcellularLocation>
        <location evidence="1">Cell membrane</location>
        <topology evidence="1">Multi-pass membrane protein</topology>
    </subcellularLocation>
</comment>
<keyword evidence="7 10" id="KW-0406">Ion transport</keyword>
<keyword evidence="13" id="KW-1185">Reference proteome</keyword>
<evidence type="ECO:0000256" key="4">
    <source>
        <dbReference type="ARBA" id="ARBA00022692"/>
    </source>
</evidence>
<keyword evidence="8 10" id="KW-0472">Membrane</keyword>
<proteinExistence type="inferred from homology"/>
<keyword evidence="9 10" id="KW-0739">Sodium transport</keyword>
<evidence type="ECO:0000313" key="12">
    <source>
        <dbReference type="EMBL" id="WEF51901.1"/>
    </source>
</evidence>
<dbReference type="Pfam" id="PF00999">
    <property type="entry name" value="Na_H_Exchanger"/>
    <property type="match status" value="1"/>
</dbReference>
<evidence type="ECO:0000313" key="13">
    <source>
        <dbReference type="Proteomes" id="UP001213907"/>
    </source>
</evidence>
<feature type="domain" description="Cation/H+ exchanger transmembrane" evidence="11">
    <location>
        <begin position="14"/>
        <end position="403"/>
    </location>
</feature>
<name>A0ABY8BRD2_AFICR</name>